<dbReference type="PANTHER" id="PTHR46060:SF1">
    <property type="entry name" value="MARINER MOS1 TRANSPOSASE-LIKE PROTEIN"/>
    <property type="match status" value="1"/>
</dbReference>
<proteinExistence type="predicted"/>
<dbReference type="WBParaSite" id="ACRNAN_scaffold3365.g16085.t1">
    <property type="protein sequence ID" value="ACRNAN_scaffold3365.g16085.t1"/>
    <property type="gene ID" value="ACRNAN_scaffold3365.g16085"/>
</dbReference>
<evidence type="ECO:0000313" key="1">
    <source>
        <dbReference type="Proteomes" id="UP000887540"/>
    </source>
</evidence>
<keyword evidence="1" id="KW-1185">Reference proteome</keyword>
<organism evidence="1 2">
    <name type="scientific">Acrobeloides nanus</name>
    <dbReference type="NCBI Taxonomy" id="290746"/>
    <lineage>
        <taxon>Eukaryota</taxon>
        <taxon>Metazoa</taxon>
        <taxon>Ecdysozoa</taxon>
        <taxon>Nematoda</taxon>
        <taxon>Chromadorea</taxon>
        <taxon>Rhabditida</taxon>
        <taxon>Tylenchina</taxon>
        <taxon>Cephalobomorpha</taxon>
        <taxon>Cephaloboidea</taxon>
        <taxon>Cephalobidae</taxon>
        <taxon>Acrobeloides</taxon>
    </lineage>
</organism>
<name>A0A914DNK7_9BILA</name>
<dbReference type="Proteomes" id="UP000887540">
    <property type="component" value="Unplaced"/>
</dbReference>
<dbReference type="InterPro" id="IPR052709">
    <property type="entry name" value="Transposase-MT_Hybrid"/>
</dbReference>
<dbReference type="AlphaFoldDB" id="A0A914DNK7"/>
<dbReference type="GO" id="GO:0003676">
    <property type="term" value="F:nucleic acid binding"/>
    <property type="evidence" value="ECO:0007669"/>
    <property type="project" value="InterPro"/>
</dbReference>
<dbReference type="PANTHER" id="PTHR46060">
    <property type="entry name" value="MARINER MOS1 TRANSPOSASE-LIKE PROTEIN"/>
    <property type="match status" value="1"/>
</dbReference>
<protein>
    <submittedName>
        <fullName evidence="2">Transposase</fullName>
    </submittedName>
</protein>
<evidence type="ECO:0000313" key="2">
    <source>
        <dbReference type="WBParaSite" id="ACRNAN_scaffold3365.g16085.t1"/>
    </source>
</evidence>
<sequence length="180" mass="21265">MWCVWWDRSGIIHWEIIAKIGQQSFCLWWDDNDVEQRWPIPDRAGKKVHTLNSDVYLVQLDRLHAAIQVKRPRKKNNIVFHHDNAKPHVERRVIESIEDKGWDLLPHPPYSPTEAPTDYHVNRSLKNWMSNKVYDDLDELVDDVKAWIASKNKDFFARGIDMLPAKWEAVLEVDGEYAPE</sequence>
<dbReference type="Gene3D" id="3.30.420.10">
    <property type="entry name" value="Ribonuclease H-like superfamily/Ribonuclease H"/>
    <property type="match status" value="1"/>
</dbReference>
<accession>A0A914DNK7</accession>
<dbReference type="InterPro" id="IPR036397">
    <property type="entry name" value="RNaseH_sf"/>
</dbReference>
<reference evidence="2" key="1">
    <citation type="submission" date="2022-11" db="UniProtKB">
        <authorList>
            <consortium name="WormBaseParasite"/>
        </authorList>
    </citation>
    <scope>IDENTIFICATION</scope>
</reference>